<evidence type="ECO:0000313" key="3">
    <source>
        <dbReference type="EMBL" id="ADQ16398.1"/>
    </source>
</evidence>
<reference key="1">
    <citation type="submission" date="2010-11" db="EMBL/GenBank/DDBJ databases">
        <title>The complete genome of Leadbetterella byssophila DSM 17132.</title>
        <authorList>
            <consortium name="US DOE Joint Genome Institute (JGI-PGF)"/>
            <person name="Lucas S."/>
            <person name="Copeland A."/>
            <person name="Lapidus A."/>
            <person name="Glavina del Rio T."/>
            <person name="Dalin E."/>
            <person name="Tice H."/>
            <person name="Bruce D."/>
            <person name="Goodwin L."/>
            <person name="Pitluck S."/>
            <person name="Kyrpides N."/>
            <person name="Mavromatis K."/>
            <person name="Ivanova N."/>
            <person name="Teshima H."/>
            <person name="Brettin T."/>
            <person name="Detter J.C."/>
            <person name="Han C."/>
            <person name="Tapia R."/>
            <person name="Land M."/>
            <person name="Hauser L."/>
            <person name="Markowitz V."/>
            <person name="Cheng J.-F."/>
            <person name="Hugenholtz P."/>
            <person name="Woyke T."/>
            <person name="Wu D."/>
            <person name="Tindall B."/>
            <person name="Pomrenke H.G."/>
            <person name="Brambilla E."/>
            <person name="Klenk H.-P."/>
            <person name="Eisen J.A."/>
        </authorList>
    </citation>
    <scope>NUCLEOTIDE SEQUENCE [LARGE SCALE GENOMIC DNA]</scope>
    <source>
        <strain>DSM 17132</strain>
    </source>
</reference>
<dbReference type="SFLD" id="SFLDG01126">
    <property type="entry name" value="C1.2:_Nucleotidase_Like"/>
    <property type="match status" value="1"/>
</dbReference>
<dbReference type="InterPro" id="IPR036412">
    <property type="entry name" value="HAD-like_sf"/>
</dbReference>
<reference evidence="3 4" key="2">
    <citation type="journal article" date="2011" name="Stand. Genomic Sci.">
        <title>Complete genome sequence of Leadbetterella byssophila type strain (4M15).</title>
        <authorList>
            <person name="Abt B."/>
            <person name="Teshima H."/>
            <person name="Lucas S."/>
            <person name="Lapidus A."/>
            <person name="Del Rio T.G."/>
            <person name="Nolan M."/>
            <person name="Tice H."/>
            <person name="Cheng J.F."/>
            <person name="Pitluck S."/>
            <person name="Liolios K."/>
            <person name="Pagani I."/>
            <person name="Ivanova N."/>
            <person name="Mavromatis K."/>
            <person name="Pati A."/>
            <person name="Tapia R."/>
            <person name="Han C."/>
            <person name="Goodwin L."/>
            <person name="Chen A."/>
            <person name="Palaniappan K."/>
            <person name="Land M."/>
            <person name="Hauser L."/>
            <person name="Chang Y.J."/>
            <person name="Jeffries C.D."/>
            <person name="Rohde M."/>
            <person name="Goker M."/>
            <person name="Tindall B.J."/>
            <person name="Detter J.C."/>
            <person name="Woyke T."/>
            <person name="Bristow J."/>
            <person name="Eisen J.A."/>
            <person name="Markowitz V."/>
            <person name="Hugenholtz P."/>
            <person name="Klenk H.P."/>
            <person name="Kyrpides N.C."/>
        </authorList>
    </citation>
    <scope>NUCLEOTIDE SEQUENCE [LARGE SCALE GENOMIC DNA]</scope>
    <source>
        <strain evidence="4">DSM 17132 / JCM 16389 / KACC 11308 / NBRC 106382 / 4M15</strain>
    </source>
</reference>
<accession>E4RYN6</accession>
<evidence type="ECO:0000313" key="4">
    <source>
        <dbReference type="Proteomes" id="UP000007435"/>
    </source>
</evidence>
<comment type="similarity">
    <text evidence="1">Belongs to the 5'(3')-deoxyribonucleotidase family.</text>
</comment>
<keyword evidence="4" id="KW-1185">Reference proteome</keyword>
<dbReference type="EMBL" id="CP002305">
    <property type="protein sequence ID" value="ADQ16398.1"/>
    <property type="molecule type" value="Genomic_DNA"/>
</dbReference>
<dbReference type="KEGG" id="lby:Lbys_0636"/>
<dbReference type="AlphaFoldDB" id="E4RYN6"/>
<dbReference type="RefSeq" id="WP_013407450.1">
    <property type="nucleotide sequence ID" value="NC_014655.1"/>
</dbReference>
<dbReference type="SFLD" id="SFLDG01146">
    <property type="entry name" value="C1.2.2"/>
    <property type="match status" value="1"/>
</dbReference>
<dbReference type="eggNOG" id="COG4502">
    <property type="taxonomic scope" value="Bacteria"/>
</dbReference>
<dbReference type="Gene3D" id="3.40.50.1000">
    <property type="entry name" value="HAD superfamily/HAD-like"/>
    <property type="match status" value="1"/>
</dbReference>
<proteinExistence type="inferred from homology"/>
<dbReference type="Pfam" id="PF06941">
    <property type="entry name" value="NT5C"/>
    <property type="match status" value="1"/>
</dbReference>
<feature type="active site" description="Proton donor" evidence="2">
    <location>
        <position position="8"/>
    </location>
</feature>
<organism evidence="3 4">
    <name type="scientific">Leadbetterella byssophila (strain DSM 17132 / JCM 16389 / KACC 11308 / NBRC 106382 / 4M15)</name>
    <dbReference type="NCBI Taxonomy" id="649349"/>
    <lineage>
        <taxon>Bacteria</taxon>
        <taxon>Pseudomonadati</taxon>
        <taxon>Bacteroidota</taxon>
        <taxon>Cytophagia</taxon>
        <taxon>Cytophagales</taxon>
        <taxon>Leadbetterellaceae</taxon>
        <taxon>Leadbetterella</taxon>
    </lineage>
</organism>
<dbReference type="InterPro" id="IPR010708">
    <property type="entry name" value="5'(3')-deoxyribonucleotidase"/>
</dbReference>
<dbReference type="OrthoDB" id="278110at2"/>
<dbReference type="GO" id="GO:0008253">
    <property type="term" value="F:5'-nucleotidase activity"/>
    <property type="evidence" value="ECO:0007669"/>
    <property type="project" value="InterPro"/>
</dbReference>
<protein>
    <submittedName>
        <fullName evidence="3">5'(3')-deoxyribonucleotidase</fullName>
    </submittedName>
</protein>
<dbReference type="GO" id="GO:0009223">
    <property type="term" value="P:pyrimidine deoxyribonucleotide catabolic process"/>
    <property type="evidence" value="ECO:0007669"/>
    <property type="project" value="TreeGrafter"/>
</dbReference>
<dbReference type="STRING" id="649349.Lbys_0636"/>
<dbReference type="SFLD" id="SFLDS00003">
    <property type="entry name" value="Haloacid_Dehalogenase"/>
    <property type="match status" value="1"/>
</dbReference>
<evidence type="ECO:0000256" key="1">
    <source>
        <dbReference type="ARBA" id="ARBA00009589"/>
    </source>
</evidence>
<sequence length="176" mass="20794">MRLLIDMDDVLADTGAKILDVFNQRNGLQLEKSFFEDKHFYEYIKGHNSYRDALYEPGFFRDIKVFPDAIDVVKELNEKFEVYIVSAATEFPLSLTEKMEWLDEHFPFISWRNRVFCGDKSIVHGDIMIDDHARNFENFSGRKILFHSMHNTQVQGYERVKSWREIRDLIGCAGKE</sequence>
<dbReference type="PANTHER" id="PTHR16504">
    <property type="entry name" value="5'(3')-DEOXYRIBONUCLEOTIDASE"/>
    <property type="match status" value="1"/>
</dbReference>
<gene>
    <name evidence="3" type="ordered locus">Lbys_0636</name>
</gene>
<dbReference type="Proteomes" id="UP000007435">
    <property type="component" value="Chromosome"/>
</dbReference>
<dbReference type="SUPFAM" id="SSF56784">
    <property type="entry name" value="HAD-like"/>
    <property type="match status" value="1"/>
</dbReference>
<dbReference type="HOGENOM" id="CLU_111510_0_0_10"/>
<dbReference type="InterPro" id="IPR023214">
    <property type="entry name" value="HAD_sf"/>
</dbReference>
<name>E4RYN6_LEAB4</name>
<evidence type="ECO:0000256" key="2">
    <source>
        <dbReference type="PIRSR" id="PIRSR610708-1"/>
    </source>
</evidence>
<feature type="active site" description="Nucleophile" evidence="2">
    <location>
        <position position="6"/>
    </location>
</feature>
<dbReference type="PANTHER" id="PTHR16504:SF4">
    <property type="entry name" value="5'(3')-DEOXYRIBONUCLEOTIDASE"/>
    <property type="match status" value="1"/>
</dbReference>
<dbReference type="Gene3D" id="1.10.40.40">
    <property type="entry name" value="Deoxyribonucleotidase, domain 2"/>
    <property type="match status" value="1"/>
</dbReference>